<evidence type="ECO:0000313" key="3">
    <source>
        <dbReference type="EMBL" id="TID06775.1"/>
    </source>
</evidence>
<evidence type="ECO:0000256" key="2">
    <source>
        <dbReference type="SAM" id="SignalP"/>
    </source>
</evidence>
<protein>
    <submittedName>
        <fullName evidence="3">Uncharacterized protein</fullName>
    </submittedName>
</protein>
<dbReference type="AlphaFoldDB" id="A0A4T0WJE3"/>
<dbReference type="InterPro" id="IPR025363">
    <property type="entry name" value="DUF4267"/>
</dbReference>
<feature type="chain" id="PRO_5020614760" evidence="2">
    <location>
        <begin position="22"/>
        <end position="316"/>
    </location>
</feature>
<sequence>MVSKLLSVITASLAFFAASSAYVVPLEGEDGIYVVRTDGTGAEVHTKIADIDLSLANATAAATDAEGLEKRAVAWPSGTYPVCVSLQWIGQWDFYNGGAWQYFYNGCLEEGGRRFYNGESLYSRYGTAVAYMCSYSPSGNPCSVGEWVDAVNWIAGTCSARGNGYMESGLLALLGAADGVFNLVKPDGGAATFGLVPPRRDSVTPAQFDAFHHALVKVKGARNLHMSSCILALVLYGNFSDVCRASPVAAAAVRRCVGIVLVLGAGVGFSGAAVVTEYLSSPGASTEAVEVGRAKAKAHLITNVPIVALGLLYLFY</sequence>
<evidence type="ECO:0000256" key="1">
    <source>
        <dbReference type="SAM" id="Phobius"/>
    </source>
</evidence>
<name>A0A4T0WJE3_9PEZI</name>
<gene>
    <name evidence="3" type="ORF">CH35J_000372</name>
</gene>
<reference evidence="3 4" key="1">
    <citation type="journal article" date="2019" name="Genome Biol. Evol.">
        <title>Genomic Plasticity Mediated by Transposable Elements in the Plant Pathogenic Fungus Colletotrichum higginsianum.</title>
        <authorList>
            <person name="Tsushima A."/>
            <person name="Gan P."/>
            <person name="Kumakura N."/>
            <person name="Narusaka M."/>
            <person name="Takano Y."/>
            <person name="Narusaka Y."/>
            <person name="Shirasu K."/>
        </authorList>
    </citation>
    <scope>NUCLEOTIDE SEQUENCE [LARGE SCALE GENOMIC DNA]</scope>
    <source>
        <strain evidence="3 4">MAFF305635-RFP</strain>
    </source>
</reference>
<keyword evidence="1" id="KW-0472">Membrane</keyword>
<dbReference type="Proteomes" id="UP000305883">
    <property type="component" value="Unassembled WGS sequence"/>
</dbReference>
<feature type="signal peptide" evidence="2">
    <location>
        <begin position="1"/>
        <end position="21"/>
    </location>
</feature>
<comment type="caution">
    <text evidence="3">The sequence shown here is derived from an EMBL/GenBank/DDBJ whole genome shotgun (WGS) entry which is preliminary data.</text>
</comment>
<keyword evidence="2" id="KW-0732">Signal</keyword>
<proteinExistence type="predicted"/>
<keyword evidence="1" id="KW-1133">Transmembrane helix</keyword>
<dbReference type="EMBL" id="MWPZ01000001">
    <property type="protein sequence ID" value="TID06775.1"/>
    <property type="molecule type" value="Genomic_DNA"/>
</dbReference>
<keyword evidence="1" id="KW-0812">Transmembrane</keyword>
<feature type="transmembrane region" description="Helical" evidence="1">
    <location>
        <begin position="256"/>
        <end position="276"/>
    </location>
</feature>
<feature type="transmembrane region" description="Helical" evidence="1">
    <location>
        <begin position="296"/>
        <end position="315"/>
    </location>
</feature>
<dbReference type="OrthoDB" id="4819910at2759"/>
<dbReference type="Pfam" id="PF14087">
    <property type="entry name" value="DUF4267"/>
    <property type="match status" value="1"/>
</dbReference>
<evidence type="ECO:0000313" key="4">
    <source>
        <dbReference type="Proteomes" id="UP000305883"/>
    </source>
</evidence>
<accession>A0A4T0WJE3</accession>
<organism evidence="3 4">
    <name type="scientific">Colletotrichum higginsianum</name>
    <dbReference type="NCBI Taxonomy" id="80884"/>
    <lineage>
        <taxon>Eukaryota</taxon>
        <taxon>Fungi</taxon>
        <taxon>Dikarya</taxon>
        <taxon>Ascomycota</taxon>
        <taxon>Pezizomycotina</taxon>
        <taxon>Sordariomycetes</taxon>
        <taxon>Hypocreomycetidae</taxon>
        <taxon>Glomerellales</taxon>
        <taxon>Glomerellaceae</taxon>
        <taxon>Colletotrichum</taxon>
        <taxon>Colletotrichum destructivum species complex</taxon>
    </lineage>
</organism>